<keyword evidence="1" id="KW-0812">Transmembrane</keyword>
<dbReference type="RefSeq" id="WP_189402614.1">
    <property type="nucleotide sequence ID" value="NZ_BMXA01000007.1"/>
</dbReference>
<proteinExistence type="predicted"/>
<name>A0A918VSK2_9GAMM</name>
<keyword evidence="3" id="KW-1185">Reference proteome</keyword>
<evidence type="ECO:0000313" key="2">
    <source>
        <dbReference type="EMBL" id="GHA19010.1"/>
    </source>
</evidence>
<keyword evidence="1" id="KW-1133">Transmembrane helix</keyword>
<keyword evidence="1" id="KW-0472">Membrane</keyword>
<gene>
    <name evidence="2" type="ORF">GCM10008090_30910</name>
</gene>
<reference evidence="2" key="2">
    <citation type="submission" date="2020-09" db="EMBL/GenBank/DDBJ databases">
        <authorList>
            <person name="Sun Q."/>
            <person name="Kim S."/>
        </authorList>
    </citation>
    <scope>NUCLEOTIDE SEQUENCE</scope>
    <source>
        <strain evidence="2">KCTC 12711</strain>
    </source>
</reference>
<dbReference type="EMBL" id="BMXA01000007">
    <property type="protein sequence ID" value="GHA19010.1"/>
    <property type="molecule type" value="Genomic_DNA"/>
</dbReference>
<dbReference type="AlphaFoldDB" id="A0A918VSK2"/>
<protein>
    <recommendedName>
        <fullName evidence="4">DUF2489 domain-containing protein</fullName>
    </recommendedName>
</protein>
<reference evidence="2" key="1">
    <citation type="journal article" date="2014" name="Int. J. Syst. Evol. Microbiol.">
        <title>Complete genome sequence of Corynebacterium casei LMG S-19264T (=DSM 44701T), isolated from a smear-ripened cheese.</title>
        <authorList>
            <consortium name="US DOE Joint Genome Institute (JGI-PGF)"/>
            <person name="Walter F."/>
            <person name="Albersmeier A."/>
            <person name="Kalinowski J."/>
            <person name="Ruckert C."/>
        </authorList>
    </citation>
    <scope>NUCLEOTIDE SEQUENCE</scope>
    <source>
        <strain evidence="2">KCTC 12711</strain>
    </source>
</reference>
<comment type="caution">
    <text evidence="2">The sequence shown here is derived from an EMBL/GenBank/DDBJ whole genome shotgun (WGS) entry which is preliminary data.</text>
</comment>
<dbReference type="Proteomes" id="UP000614811">
    <property type="component" value="Unassembled WGS sequence"/>
</dbReference>
<organism evidence="2 3">
    <name type="scientific">Arenicella chitinivorans</name>
    <dbReference type="NCBI Taxonomy" id="1329800"/>
    <lineage>
        <taxon>Bacteria</taxon>
        <taxon>Pseudomonadati</taxon>
        <taxon>Pseudomonadota</taxon>
        <taxon>Gammaproteobacteria</taxon>
        <taxon>Arenicellales</taxon>
        <taxon>Arenicellaceae</taxon>
        <taxon>Arenicella</taxon>
    </lineage>
</organism>
<accession>A0A918VSK2</accession>
<evidence type="ECO:0000256" key="1">
    <source>
        <dbReference type="SAM" id="Phobius"/>
    </source>
</evidence>
<evidence type="ECO:0008006" key="4">
    <source>
        <dbReference type="Google" id="ProtNLM"/>
    </source>
</evidence>
<evidence type="ECO:0000313" key="3">
    <source>
        <dbReference type="Proteomes" id="UP000614811"/>
    </source>
</evidence>
<sequence length="148" mass="16861">MSNWMPSLDTISSVSSIIGLIVTILILFEARKIRISFLRRARLPELNRDLAKSASQLSDQLKEWEVDKTSALKTFSTIKALLESIRPKLPSVEKKKLDDYLAKLHPKKCLVLDGNLSGLTEDEAWKRYTELSGLMTTLQQLVKDSKWD</sequence>
<feature type="transmembrane region" description="Helical" evidence="1">
    <location>
        <begin position="12"/>
        <end position="30"/>
    </location>
</feature>